<dbReference type="Pfam" id="PF13966">
    <property type="entry name" value="zf-RVT"/>
    <property type="match status" value="1"/>
</dbReference>
<dbReference type="Proteomes" id="UP000326396">
    <property type="component" value="Linkage Group LG16"/>
</dbReference>
<feature type="compositionally biased region" description="Basic and acidic residues" evidence="2">
    <location>
        <begin position="297"/>
        <end position="308"/>
    </location>
</feature>
<dbReference type="PANTHER" id="PTHR35468">
    <property type="entry name" value="MYOSIN-LIKE PROTEIN"/>
    <property type="match status" value="1"/>
</dbReference>
<feature type="region of interest" description="Disordered" evidence="2">
    <location>
        <begin position="260"/>
        <end position="318"/>
    </location>
</feature>
<dbReference type="OrthoDB" id="1921697at2759"/>
<feature type="compositionally biased region" description="Polar residues" evidence="2">
    <location>
        <begin position="275"/>
        <end position="296"/>
    </location>
</feature>
<feature type="region of interest" description="Disordered" evidence="2">
    <location>
        <begin position="648"/>
        <end position="694"/>
    </location>
</feature>
<accession>A0A5N6P0U4</accession>
<gene>
    <name evidence="4" type="ORF">E3N88_16195</name>
</gene>
<dbReference type="InterPro" id="IPR026960">
    <property type="entry name" value="RVT-Znf"/>
</dbReference>
<feature type="coiled-coil region" evidence="1">
    <location>
        <begin position="510"/>
        <end position="579"/>
    </location>
</feature>
<sequence length="694" mass="79687">MEFDKSISSILRIHVGLNSCSLFWHHTWYGLVSFKKLFPNLYNIEAQRKCTIAQRISTSGDKGLKFKWNWKKHEDNSTLQEEILELEELIKCYTFNVGDDIWKWVADAPGKFSTSSCMEWLSTHSTIHSINDYVCWLKWIPPKVTCFIWRVALNRIPVYSNLISRGVTKIPSMCQLCLGELEDIDHIFIRCPFAQEIWRRLSWWLNEDLIRFSSVEELLKALKGWKGRGKEEEPPSSLQTLFFTLISTLSVTTCQRRGPATDLHLQPVDRPPPANATSTCNRSPPSTGQSAQPYSRRSTEREFSRAPAEEEDGGGGRLGRLAEERWRFQAEMLQAECSFLRMERKFALKKLEKNRVRIEKTLKSALKTVASGRKKLCEGKNMEVVLEEGMKKLSEKLEELQSSYNGDVNEDCSILTCKSQNKSTDLSKRIFDQTEKDYRSIINNSASTSNRIEFSDHLSLSNRFSSQAKDPLVSREAGKKCSGRCKLLVRKMAEQVRADTEQWSQMQVMLGQLRQEMQELQTSRDFWETQALGSNQEIQSLMIKVEEWRDKAVGYERKAVTLKTEVNRVKHELEKWKNDKVKEIESTPKNMIISLSKQIEKEAKIGLSCRMKGPCDATVSNRGEKVEQSKKDSQLLSLGKQLAKEKQILMSRSKESPSKDDEILSDSRRRGGNLVRLPFKDIGNSSSSSMGIVR</sequence>
<feature type="domain" description="Reverse transcriptase zinc-binding" evidence="3">
    <location>
        <begin position="112"/>
        <end position="198"/>
    </location>
</feature>
<protein>
    <recommendedName>
        <fullName evidence="3">Reverse transcriptase zinc-binding domain-containing protein</fullName>
    </recommendedName>
</protein>
<evidence type="ECO:0000313" key="5">
    <source>
        <dbReference type="Proteomes" id="UP000326396"/>
    </source>
</evidence>
<dbReference type="EMBL" id="SZYD01000008">
    <property type="protein sequence ID" value="KAD5508492.1"/>
    <property type="molecule type" value="Genomic_DNA"/>
</dbReference>
<evidence type="ECO:0000259" key="3">
    <source>
        <dbReference type="Pfam" id="PF13966"/>
    </source>
</evidence>
<evidence type="ECO:0000256" key="2">
    <source>
        <dbReference type="SAM" id="MobiDB-lite"/>
    </source>
</evidence>
<proteinExistence type="predicted"/>
<evidence type="ECO:0000313" key="4">
    <source>
        <dbReference type="EMBL" id="KAD5508492.1"/>
    </source>
</evidence>
<feature type="coiled-coil region" evidence="1">
    <location>
        <begin position="348"/>
        <end position="410"/>
    </location>
</feature>
<dbReference type="PANTHER" id="PTHR35468:SF1">
    <property type="entry name" value="MYOSIN-LIKE PROTEIN"/>
    <property type="match status" value="1"/>
</dbReference>
<feature type="compositionally biased region" description="Basic and acidic residues" evidence="2">
    <location>
        <begin position="648"/>
        <end position="669"/>
    </location>
</feature>
<organism evidence="4 5">
    <name type="scientific">Mikania micrantha</name>
    <name type="common">bitter vine</name>
    <dbReference type="NCBI Taxonomy" id="192012"/>
    <lineage>
        <taxon>Eukaryota</taxon>
        <taxon>Viridiplantae</taxon>
        <taxon>Streptophyta</taxon>
        <taxon>Embryophyta</taxon>
        <taxon>Tracheophyta</taxon>
        <taxon>Spermatophyta</taxon>
        <taxon>Magnoliopsida</taxon>
        <taxon>eudicotyledons</taxon>
        <taxon>Gunneridae</taxon>
        <taxon>Pentapetalae</taxon>
        <taxon>asterids</taxon>
        <taxon>campanulids</taxon>
        <taxon>Asterales</taxon>
        <taxon>Asteraceae</taxon>
        <taxon>Asteroideae</taxon>
        <taxon>Heliantheae alliance</taxon>
        <taxon>Eupatorieae</taxon>
        <taxon>Mikania</taxon>
    </lineage>
</organism>
<keyword evidence="5" id="KW-1185">Reference proteome</keyword>
<dbReference type="AlphaFoldDB" id="A0A5N6P0U4"/>
<evidence type="ECO:0000256" key="1">
    <source>
        <dbReference type="SAM" id="Coils"/>
    </source>
</evidence>
<feature type="compositionally biased region" description="Polar residues" evidence="2">
    <location>
        <begin position="683"/>
        <end position="694"/>
    </location>
</feature>
<name>A0A5N6P0U4_9ASTR</name>
<keyword evidence="1" id="KW-0175">Coiled coil</keyword>
<comment type="caution">
    <text evidence="4">The sequence shown here is derived from an EMBL/GenBank/DDBJ whole genome shotgun (WGS) entry which is preliminary data.</text>
</comment>
<reference evidence="4 5" key="1">
    <citation type="submission" date="2019-05" db="EMBL/GenBank/DDBJ databases">
        <title>Mikania micrantha, genome provides insights into the molecular mechanism of rapid growth.</title>
        <authorList>
            <person name="Liu B."/>
        </authorList>
    </citation>
    <scope>NUCLEOTIDE SEQUENCE [LARGE SCALE GENOMIC DNA]</scope>
    <source>
        <strain evidence="4">NLD-2019</strain>
        <tissue evidence="4">Leaf</tissue>
    </source>
</reference>